<sequence length="118" mass="13898">MLCFASVKSQRIYLIYDGTFGVCRPGPQQSGQPRGRPWLSQEHHCQRPKLSRVAGRTRRLCDPDAISLRPQACQQRARSRLLYQQGHYLWCWGEYSCRGRHRAEGWRHRYLQLGPMEL</sequence>
<gene>
    <name evidence="1" type="ORF">N657DRAFT_494700</name>
</gene>
<evidence type="ECO:0000313" key="1">
    <source>
        <dbReference type="EMBL" id="KAK4122216.1"/>
    </source>
</evidence>
<dbReference type="EMBL" id="MU853231">
    <property type="protein sequence ID" value="KAK4122216.1"/>
    <property type="molecule type" value="Genomic_DNA"/>
</dbReference>
<dbReference type="Proteomes" id="UP001302602">
    <property type="component" value="Unassembled WGS sequence"/>
</dbReference>
<evidence type="ECO:0000313" key="2">
    <source>
        <dbReference type="Proteomes" id="UP001302602"/>
    </source>
</evidence>
<keyword evidence="2" id="KW-1185">Reference proteome</keyword>
<protein>
    <submittedName>
        <fullName evidence="1">Uncharacterized protein</fullName>
    </submittedName>
</protein>
<accession>A0AAN6TY21</accession>
<name>A0AAN6TY21_9PEZI</name>
<reference evidence="1" key="1">
    <citation type="journal article" date="2023" name="Mol. Phylogenet. Evol.">
        <title>Genome-scale phylogeny and comparative genomics of the fungal order Sordariales.</title>
        <authorList>
            <person name="Hensen N."/>
            <person name="Bonometti L."/>
            <person name="Westerberg I."/>
            <person name="Brannstrom I.O."/>
            <person name="Guillou S."/>
            <person name="Cros-Aarteil S."/>
            <person name="Calhoun S."/>
            <person name="Haridas S."/>
            <person name="Kuo A."/>
            <person name="Mondo S."/>
            <person name="Pangilinan J."/>
            <person name="Riley R."/>
            <person name="LaButti K."/>
            <person name="Andreopoulos B."/>
            <person name="Lipzen A."/>
            <person name="Chen C."/>
            <person name="Yan M."/>
            <person name="Daum C."/>
            <person name="Ng V."/>
            <person name="Clum A."/>
            <person name="Steindorff A."/>
            <person name="Ohm R.A."/>
            <person name="Martin F."/>
            <person name="Silar P."/>
            <person name="Natvig D.O."/>
            <person name="Lalanne C."/>
            <person name="Gautier V."/>
            <person name="Ament-Velasquez S.L."/>
            <person name="Kruys A."/>
            <person name="Hutchinson M.I."/>
            <person name="Powell A.J."/>
            <person name="Barry K."/>
            <person name="Miller A.N."/>
            <person name="Grigoriev I.V."/>
            <person name="Debuchy R."/>
            <person name="Gladieux P."/>
            <person name="Hiltunen Thoren M."/>
            <person name="Johannesson H."/>
        </authorList>
    </citation>
    <scope>NUCLEOTIDE SEQUENCE</scope>
    <source>
        <strain evidence="1">CBS 731.68</strain>
    </source>
</reference>
<proteinExistence type="predicted"/>
<organism evidence="1 2">
    <name type="scientific">Parathielavia appendiculata</name>
    <dbReference type="NCBI Taxonomy" id="2587402"/>
    <lineage>
        <taxon>Eukaryota</taxon>
        <taxon>Fungi</taxon>
        <taxon>Dikarya</taxon>
        <taxon>Ascomycota</taxon>
        <taxon>Pezizomycotina</taxon>
        <taxon>Sordariomycetes</taxon>
        <taxon>Sordariomycetidae</taxon>
        <taxon>Sordariales</taxon>
        <taxon>Chaetomiaceae</taxon>
        <taxon>Parathielavia</taxon>
    </lineage>
</organism>
<dbReference type="RefSeq" id="XP_062645987.1">
    <property type="nucleotide sequence ID" value="XM_062787652.1"/>
</dbReference>
<reference evidence="1" key="2">
    <citation type="submission" date="2023-05" db="EMBL/GenBank/DDBJ databases">
        <authorList>
            <consortium name="Lawrence Berkeley National Laboratory"/>
            <person name="Steindorff A."/>
            <person name="Hensen N."/>
            <person name="Bonometti L."/>
            <person name="Westerberg I."/>
            <person name="Brannstrom I.O."/>
            <person name="Guillou S."/>
            <person name="Cros-Aarteil S."/>
            <person name="Calhoun S."/>
            <person name="Haridas S."/>
            <person name="Kuo A."/>
            <person name="Mondo S."/>
            <person name="Pangilinan J."/>
            <person name="Riley R."/>
            <person name="Labutti K."/>
            <person name="Andreopoulos B."/>
            <person name="Lipzen A."/>
            <person name="Chen C."/>
            <person name="Yanf M."/>
            <person name="Daum C."/>
            <person name="Ng V."/>
            <person name="Clum A."/>
            <person name="Ohm R."/>
            <person name="Martin F."/>
            <person name="Silar P."/>
            <person name="Natvig D."/>
            <person name="Lalanne C."/>
            <person name="Gautier V."/>
            <person name="Ament-Velasquez S.L."/>
            <person name="Kruys A."/>
            <person name="Hutchinson M.I."/>
            <person name="Powell A.J."/>
            <person name="Barry K."/>
            <person name="Miller A.N."/>
            <person name="Grigoriev I.V."/>
            <person name="Debuchy R."/>
            <person name="Gladieux P."/>
            <person name="Thoren M.H."/>
            <person name="Johannesson H."/>
        </authorList>
    </citation>
    <scope>NUCLEOTIDE SEQUENCE</scope>
    <source>
        <strain evidence="1">CBS 731.68</strain>
    </source>
</reference>
<dbReference type="AlphaFoldDB" id="A0AAN6TY21"/>
<comment type="caution">
    <text evidence="1">The sequence shown here is derived from an EMBL/GenBank/DDBJ whole genome shotgun (WGS) entry which is preliminary data.</text>
</comment>
<dbReference type="GeneID" id="87824422"/>